<keyword evidence="1" id="KW-0479">Metal-binding</keyword>
<dbReference type="InterPro" id="IPR002933">
    <property type="entry name" value="Peptidase_M20"/>
</dbReference>
<accession>A0A917NYI1</accession>
<reference evidence="4" key="1">
    <citation type="journal article" date="2014" name="Int. J. Syst. Evol. Microbiol.">
        <title>Complete genome sequence of Corynebacterium casei LMG S-19264T (=DSM 44701T), isolated from a smear-ripened cheese.</title>
        <authorList>
            <consortium name="US DOE Joint Genome Institute (JGI-PGF)"/>
            <person name="Walter F."/>
            <person name="Albersmeier A."/>
            <person name="Kalinowski J."/>
            <person name="Ruckert C."/>
        </authorList>
    </citation>
    <scope>NUCLEOTIDE SEQUENCE</scope>
    <source>
        <strain evidence="4">CGMCC 1.3617</strain>
    </source>
</reference>
<dbReference type="Proteomes" id="UP000661507">
    <property type="component" value="Unassembled WGS sequence"/>
</dbReference>
<dbReference type="PANTHER" id="PTHR43808">
    <property type="entry name" value="ACETYLORNITHINE DEACETYLASE"/>
    <property type="match status" value="1"/>
</dbReference>
<dbReference type="GO" id="GO:0016787">
    <property type="term" value="F:hydrolase activity"/>
    <property type="evidence" value="ECO:0007669"/>
    <property type="project" value="UniProtKB-KW"/>
</dbReference>
<keyword evidence="5" id="KW-1185">Reference proteome</keyword>
<evidence type="ECO:0000256" key="1">
    <source>
        <dbReference type="ARBA" id="ARBA00022723"/>
    </source>
</evidence>
<proteinExistence type="predicted"/>
<comment type="caution">
    <text evidence="4">The sequence shown here is derived from an EMBL/GenBank/DDBJ whole genome shotgun (WGS) entry which is preliminary data.</text>
</comment>
<evidence type="ECO:0000313" key="4">
    <source>
        <dbReference type="EMBL" id="GGJ41046.1"/>
    </source>
</evidence>
<dbReference type="GO" id="GO:0046872">
    <property type="term" value="F:metal ion binding"/>
    <property type="evidence" value="ECO:0007669"/>
    <property type="project" value="UniProtKB-KW"/>
</dbReference>
<dbReference type="Pfam" id="PF01546">
    <property type="entry name" value="Peptidase_M20"/>
    <property type="match status" value="1"/>
</dbReference>
<gene>
    <name evidence="4" type="ORF">GCM10011320_55850</name>
</gene>
<dbReference type="AlphaFoldDB" id="A0A917NYI1"/>
<dbReference type="PANTHER" id="PTHR43808:SF32">
    <property type="entry name" value="ARGE_DAPE-RELATED DEACYLASE"/>
    <property type="match status" value="1"/>
</dbReference>
<dbReference type="Gene3D" id="3.30.70.360">
    <property type="match status" value="1"/>
</dbReference>
<evidence type="ECO:0000313" key="5">
    <source>
        <dbReference type="Proteomes" id="UP000661507"/>
    </source>
</evidence>
<dbReference type="SUPFAM" id="SSF55031">
    <property type="entry name" value="Bacterial exopeptidase dimerisation domain"/>
    <property type="match status" value="1"/>
</dbReference>
<dbReference type="Gene3D" id="3.40.630.10">
    <property type="entry name" value="Zn peptidases"/>
    <property type="match status" value="2"/>
</dbReference>
<dbReference type="InterPro" id="IPR011650">
    <property type="entry name" value="Peptidase_M20_dimer"/>
</dbReference>
<dbReference type="Pfam" id="PF07687">
    <property type="entry name" value="M20_dimer"/>
    <property type="match status" value="1"/>
</dbReference>
<dbReference type="InterPro" id="IPR036264">
    <property type="entry name" value="Bact_exopeptidase_dim_dom"/>
</dbReference>
<name>A0A917NYI1_9PROT</name>
<keyword evidence="2" id="KW-0378">Hydrolase</keyword>
<dbReference type="EMBL" id="BMKW01000020">
    <property type="protein sequence ID" value="GGJ41046.1"/>
    <property type="molecule type" value="Genomic_DNA"/>
</dbReference>
<evidence type="ECO:0000259" key="3">
    <source>
        <dbReference type="Pfam" id="PF07687"/>
    </source>
</evidence>
<evidence type="ECO:0000256" key="2">
    <source>
        <dbReference type="ARBA" id="ARBA00022801"/>
    </source>
</evidence>
<reference evidence="4" key="2">
    <citation type="submission" date="2020-09" db="EMBL/GenBank/DDBJ databases">
        <authorList>
            <person name="Sun Q."/>
            <person name="Zhou Y."/>
        </authorList>
    </citation>
    <scope>NUCLEOTIDE SEQUENCE</scope>
    <source>
        <strain evidence="4">CGMCC 1.3617</strain>
    </source>
</reference>
<dbReference type="SUPFAM" id="SSF53187">
    <property type="entry name" value="Zn-dependent exopeptidases"/>
    <property type="match status" value="1"/>
</dbReference>
<dbReference type="InterPro" id="IPR050072">
    <property type="entry name" value="Peptidase_M20A"/>
</dbReference>
<protein>
    <submittedName>
        <fullName evidence="4">Peptidase</fullName>
    </submittedName>
</protein>
<organism evidence="4 5">
    <name type="scientific">Neoroseomonas lacus</name>
    <dbReference type="NCBI Taxonomy" id="287609"/>
    <lineage>
        <taxon>Bacteria</taxon>
        <taxon>Pseudomonadati</taxon>
        <taxon>Pseudomonadota</taxon>
        <taxon>Alphaproteobacteria</taxon>
        <taxon>Acetobacterales</taxon>
        <taxon>Acetobacteraceae</taxon>
        <taxon>Neoroseomonas</taxon>
    </lineage>
</organism>
<feature type="domain" description="Peptidase M20 dimerisation" evidence="3">
    <location>
        <begin position="221"/>
        <end position="340"/>
    </location>
</feature>
<sequence length="445" mass="45977">MRLVAEWRGAANRSAARLAQRGCGSDAPPMSNRTSFAADAAARAPEVVALTRRLMAVPSPNPPGDVRACAAEAAALLREIAPEATVTLHDTSPEVTNLVARIAGAAPGRLLAFNGHLDTYPVNDALPWTVDPLRGEVRDGRLYGRGAADMKGGMAASMLAFALLARHRGAWRGEALLTLAGDEESMGPLGTKWLLDHVPGLAQAGAVIIGDAGSPRVLRFGEKGFLWIEVSASGTPAHGAHVHLGENAIDRLRVALDAVAALRDLPVAAPPSVTAAIAAAQPISEPLAGAGEARVLGSVTVNIGRIEGGTAPNLVPASATAACDIRLPVGLSCADAEAALAVGLDALPGITWRLLRRFEPNPTDPDAAIVRLTHAAAEEVLGGTVAVNMRVGGSDARWFRMAGLPTVVYGPTPHNMGGADEWADIAELEAVTRVHALAAFDFLTS</sequence>